<accession>A0A6V7QCE5</accession>
<protein>
    <submittedName>
        <fullName evidence="1">Uncharacterized protein</fullName>
    </submittedName>
</protein>
<dbReference type="AlphaFoldDB" id="A0A6V7QCE5"/>
<evidence type="ECO:0000313" key="1">
    <source>
        <dbReference type="EMBL" id="CAD1840658.1"/>
    </source>
</evidence>
<gene>
    <name evidence="1" type="ORF">CB5_LOCUS23869</name>
</gene>
<reference evidence="1" key="1">
    <citation type="submission" date="2020-07" db="EMBL/GenBank/DDBJ databases">
        <authorList>
            <person name="Lin J."/>
        </authorList>
    </citation>
    <scope>NUCLEOTIDE SEQUENCE</scope>
</reference>
<dbReference type="EMBL" id="LR862135">
    <property type="protein sequence ID" value="CAD1840658.1"/>
    <property type="molecule type" value="Genomic_DNA"/>
</dbReference>
<organism evidence="1">
    <name type="scientific">Ananas comosus var. bracteatus</name>
    <name type="common">red pineapple</name>
    <dbReference type="NCBI Taxonomy" id="296719"/>
    <lineage>
        <taxon>Eukaryota</taxon>
        <taxon>Viridiplantae</taxon>
        <taxon>Streptophyta</taxon>
        <taxon>Embryophyta</taxon>
        <taxon>Tracheophyta</taxon>
        <taxon>Spermatophyta</taxon>
        <taxon>Magnoliopsida</taxon>
        <taxon>Liliopsida</taxon>
        <taxon>Poales</taxon>
        <taxon>Bromeliaceae</taxon>
        <taxon>Bromelioideae</taxon>
        <taxon>Ananas</taxon>
    </lineage>
</organism>
<name>A0A6V7QCE5_ANACO</name>
<proteinExistence type="predicted"/>
<sequence>MPYRLSIGPVSPCLDRSLGSSRKTNVRERSLPHGTVSSCENVLGDRSHPPGTGCLKSCRNTVLRGPVSPIRDRSPKVKTLRTCQNSRDRTFRSEYHLRLSTKCGKVRKSISNTRTSQFAQVQCVTLHLIT</sequence>